<reference evidence="5" key="1">
    <citation type="submission" date="2015-03" db="EMBL/GenBank/DDBJ databases">
        <title>Dynamic evolution of Geranium mitochondrial genomes through multiple horizontal and intracellular gene transfers.</title>
        <authorList>
            <person name="Park S."/>
            <person name="Grewe F."/>
            <person name="Zhu A."/>
            <person name="Ruhlman T.A."/>
            <person name="Sabir J."/>
            <person name="Mower J.P."/>
            <person name="Jansen R.K."/>
        </authorList>
    </citation>
    <scope>NUCLEOTIDE SEQUENCE</scope>
</reference>
<accession>A0A0G2YJ90</accession>
<organism evidence="5">
    <name type="scientific">Geranium incanum</name>
    <dbReference type="NCBI Taxonomy" id="1158081"/>
    <lineage>
        <taxon>Eukaryota</taxon>
        <taxon>Viridiplantae</taxon>
        <taxon>Streptophyta</taxon>
        <taxon>Embryophyta</taxon>
        <taxon>Tracheophyta</taxon>
        <taxon>Spermatophyta</taxon>
        <taxon>Magnoliopsida</taxon>
        <taxon>eudicotyledons</taxon>
        <taxon>Gunneridae</taxon>
        <taxon>Pentapetalae</taxon>
        <taxon>rosids</taxon>
        <taxon>malvids</taxon>
        <taxon>Geraniales</taxon>
        <taxon>Geraniaceae</taxon>
        <taxon>Geranium</taxon>
    </lineage>
</organism>
<sequence length="197" mass="21961">MGAKAKSESESRAAMNACRVNSSSSLTPLRCFANSFIVSSRLSAIRCYRPLAWQGGGRNSKGGGGDVENEEEKELMFSKKQLAPLRLGKDGPDSGMLPSHTGKVALPKTISRYTVLRSPFVHKKSREQFEIRVHRQLLFIKAEPHELQKKFFWLKRLALIGMQYEVIASYQTRLGDVKKILNSPGSDKKPKAVSPAR</sequence>
<dbReference type="SMART" id="SM01403">
    <property type="entry name" value="Ribosomal_S10"/>
    <property type="match status" value="1"/>
</dbReference>
<evidence type="ECO:0000259" key="4">
    <source>
        <dbReference type="SMART" id="SM01403"/>
    </source>
</evidence>
<dbReference type="InterPro" id="IPR036838">
    <property type="entry name" value="Ribosomal_uS10_dom_sf"/>
</dbReference>
<proteinExistence type="evidence at transcript level"/>
<dbReference type="InterPro" id="IPR001848">
    <property type="entry name" value="Ribosomal_uS10"/>
</dbReference>
<dbReference type="EMBL" id="KP963222">
    <property type="protein sequence ID" value="AKI85106.1"/>
    <property type="molecule type" value="mRNA"/>
</dbReference>
<dbReference type="PRINTS" id="PR00971">
    <property type="entry name" value="RIBOSOMALS10"/>
</dbReference>
<dbReference type="PANTHER" id="PTHR11700">
    <property type="entry name" value="30S RIBOSOMAL PROTEIN S10 FAMILY MEMBER"/>
    <property type="match status" value="1"/>
</dbReference>
<dbReference type="GO" id="GO:0005840">
    <property type="term" value="C:ribosome"/>
    <property type="evidence" value="ECO:0007669"/>
    <property type="project" value="UniProtKB-KW"/>
</dbReference>
<dbReference type="GO" id="GO:0006412">
    <property type="term" value="P:translation"/>
    <property type="evidence" value="ECO:0007669"/>
    <property type="project" value="InterPro"/>
</dbReference>
<evidence type="ECO:0000256" key="3">
    <source>
        <dbReference type="ARBA" id="ARBA00023274"/>
    </source>
</evidence>
<evidence type="ECO:0000313" key="5">
    <source>
        <dbReference type="EMBL" id="AKI85106.1"/>
    </source>
</evidence>
<dbReference type="SUPFAM" id="SSF54999">
    <property type="entry name" value="Ribosomal protein S10"/>
    <property type="match status" value="1"/>
</dbReference>
<feature type="domain" description="Small ribosomal subunit protein uS10" evidence="4">
    <location>
        <begin position="19"/>
        <end position="167"/>
    </location>
</feature>
<comment type="similarity">
    <text evidence="1">Belongs to the universal ribosomal protein uS10 family.</text>
</comment>
<evidence type="ECO:0000256" key="2">
    <source>
        <dbReference type="ARBA" id="ARBA00022980"/>
    </source>
</evidence>
<geneLocation type="mitochondrion" evidence="5"/>
<protein>
    <submittedName>
        <fullName evidence="5">Ribosomal protein S10</fullName>
    </submittedName>
</protein>
<keyword evidence="2 5" id="KW-0689">Ribosomal protein</keyword>
<dbReference type="Pfam" id="PF00338">
    <property type="entry name" value="Ribosomal_S10"/>
    <property type="match status" value="1"/>
</dbReference>
<name>A0A0G2YJ90_9ROSI</name>
<dbReference type="InterPro" id="IPR027486">
    <property type="entry name" value="Ribosomal_uS10_dom"/>
</dbReference>
<dbReference type="GO" id="GO:0003735">
    <property type="term" value="F:structural constituent of ribosome"/>
    <property type="evidence" value="ECO:0007669"/>
    <property type="project" value="InterPro"/>
</dbReference>
<keyword evidence="3" id="KW-0687">Ribonucleoprotein</keyword>
<dbReference type="Gene3D" id="3.30.70.600">
    <property type="entry name" value="Ribosomal protein S10 domain"/>
    <property type="match status" value="1"/>
</dbReference>
<evidence type="ECO:0000256" key="1">
    <source>
        <dbReference type="ARBA" id="ARBA00007102"/>
    </source>
</evidence>
<dbReference type="GO" id="GO:1990904">
    <property type="term" value="C:ribonucleoprotein complex"/>
    <property type="evidence" value="ECO:0007669"/>
    <property type="project" value="UniProtKB-KW"/>
</dbReference>
<dbReference type="AlphaFoldDB" id="A0A0G2YJ90"/>
<keyword evidence="5" id="KW-0496">Mitochondrion</keyword>
<gene>
    <name evidence="5" type="primary">rps10</name>
</gene>